<keyword evidence="4 8" id="KW-0028">Amino-acid biosynthesis</keyword>
<evidence type="ECO:0000256" key="2">
    <source>
        <dbReference type="ARBA" id="ARBA00009152"/>
    </source>
</evidence>
<keyword evidence="5 8" id="KW-0378">Hydrolase</keyword>
<protein>
    <recommendedName>
        <fullName evidence="3 8">Histidinol-phosphatase</fullName>
        <shortName evidence="8">HolPase</shortName>
        <ecNumber evidence="3 8">3.1.3.15</ecNumber>
    </recommendedName>
</protein>
<evidence type="ECO:0000256" key="6">
    <source>
        <dbReference type="ARBA" id="ARBA00023102"/>
    </source>
</evidence>
<evidence type="ECO:0000256" key="5">
    <source>
        <dbReference type="ARBA" id="ARBA00022801"/>
    </source>
</evidence>
<comment type="pathway">
    <text evidence="1 8">Amino-acid biosynthesis; L-histidine biosynthesis; L-histidine from 5-phospho-alpha-D-ribose 1-diphosphate: step 8/9.</text>
</comment>
<dbReference type="OrthoDB" id="5957391at2759"/>
<dbReference type="Pfam" id="PF02811">
    <property type="entry name" value="PHP"/>
    <property type="match status" value="1"/>
</dbReference>
<dbReference type="UniPathway" id="UPA00031">
    <property type="reaction ID" value="UER00013"/>
</dbReference>
<name>A0A6A6HDS9_VIRVR</name>
<feature type="domain" description="PHP" evidence="9">
    <location>
        <begin position="5"/>
        <end position="213"/>
    </location>
</feature>
<dbReference type="GO" id="GO:0004401">
    <property type="term" value="F:histidinol-phosphatase activity"/>
    <property type="evidence" value="ECO:0007669"/>
    <property type="project" value="UniProtKB-UniRule"/>
</dbReference>
<evidence type="ECO:0000313" key="11">
    <source>
        <dbReference type="Proteomes" id="UP000800092"/>
    </source>
</evidence>
<dbReference type="GO" id="GO:0005737">
    <property type="term" value="C:cytoplasm"/>
    <property type="evidence" value="ECO:0007669"/>
    <property type="project" value="TreeGrafter"/>
</dbReference>
<proteinExistence type="inferred from homology"/>
<dbReference type="PANTHER" id="PTHR21039:SF0">
    <property type="entry name" value="HISTIDINOL-PHOSPHATASE"/>
    <property type="match status" value="1"/>
</dbReference>
<dbReference type="InterPro" id="IPR016195">
    <property type="entry name" value="Pol/histidinol_Pase-like"/>
</dbReference>
<evidence type="ECO:0000256" key="4">
    <source>
        <dbReference type="ARBA" id="ARBA00022605"/>
    </source>
</evidence>
<evidence type="ECO:0000256" key="1">
    <source>
        <dbReference type="ARBA" id="ARBA00004970"/>
    </source>
</evidence>
<evidence type="ECO:0000256" key="7">
    <source>
        <dbReference type="ARBA" id="ARBA00049158"/>
    </source>
</evidence>
<keyword evidence="6 8" id="KW-0368">Histidine biosynthesis</keyword>
<comment type="catalytic activity">
    <reaction evidence="7 8">
        <text>L-histidinol phosphate + H2O = L-histidinol + phosphate</text>
        <dbReference type="Rhea" id="RHEA:14465"/>
        <dbReference type="ChEBI" id="CHEBI:15377"/>
        <dbReference type="ChEBI" id="CHEBI:43474"/>
        <dbReference type="ChEBI" id="CHEBI:57699"/>
        <dbReference type="ChEBI" id="CHEBI:57980"/>
        <dbReference type="EC" id="3.1.3.15"/>
    </reaction>
</comment>
<dbReference type="NCBIfam" id="TIGR01856">
    <property type="entry name" value="hisJ_fam"/>
    <property type="match status" value="1"/>
</dbReference>
<evidence type="ECO:0000259" key="9">
    <source>
        <dbReference type="Pfam" id="PF02811"/>
    </source>
</evidence>
<dbReference type="EMBL" id="ML991790">
    <property type="protein sequence ID" value="KAF2235643.1"/>
    <property type="molecule type" value="Genomic_DNA"/>
</dbReference>
<dbReference type="PANTHER" id="PTHR21039">
    <property type="entry name" value="HISTIDINOL PHOSPHATASE-RELATED"/>
    <property type="match status" value="1"/>
</dbReference>
<dbReference type="FunFam" id="3.20.20.140:FF:000059">
    <property type="entry name" value="Histidinol-phosphatase"/>
    <property type="match status" value="1"/>
</dbReference>
<dbReference type="Gene3D" id="3.20.20.140">
    <property type="entry name" value="Metal-dependent hydrolases"/>
    <property type="match status" value="1"/>
</dbReference>
<keyword evidence="11" id="KW-1185">Reference proteome</keyword>
<dbReference type="Proteomes" id="UP000800092">
    <property type="component" value="Unassembled WGS sequence"/>
</dbReference>
<evidence type="ECO:0000256" key="8">
    <source>
        <dbReference type="RuleBase" id="RU366003"/>
    </source>
</evidence>
<dbReference type="SUPFAM" id="SSF89550">
    <property type="entry name" value="PHP domain-like"/>
    <property type="match status" value="1"/>
</dbReference>
<evidence type="ECO:0000256" key="3">
    <source>
        <dbReference type="ARBA" id="ARBA00013085"/>
    </source>
</evidence>
<dbReference type="EC" id="3.1.3.15" evidence="3 8"/>
<accession>A0A6A6HDS9</accession>
<sequence>MPFSYHSHSGQFCPDHAKDTLEDVIQTAISKNMQVLALTEHMPRGEQDRYPGENSTLESLTELHDRFVGEAERLREKYHGQIEILVGFEGEWIRNESFQLMQDRLKKHRMDMFVGSVHHVHTIPIDYDKATYVEARNKSGGADEGVFRDYFDAQLDMLKAMKPPIVGHFDLIRLFSDDANRHWKDSGGAIWEKIIRNLRYIAEYGGLLELNSSALRKGMTEPYPKVEICRAFIEMHGRFVLSDDSHGVQQVALNYPRMLSAIREAGIREICFLKRTGKTGLDPRFPGVQVIDAPVTSLEGHKVFEP</sequence>
<organism evidence="10 11">
    <name type="scientific">Viridothelium virens</name>
    <name type="common">Speckled blister lichen</name>
    <name type="synonym">Trypethelium virens</name>
    <dbReference type="NCBI Taxonomy" id="1048519"/>
    <lineage>
        <taxon>Eukaryota</taxon>
        <taxon>Fungi</taxon>
        <taxon>Dikarya</taxon>
        <taxon>Ascomycota</taxon>
        <taxon>Pezizomycotina</taxon>
        <taxon>Dothideomycetes</taxon>
        <taxon>Dothideomycetes incertae sedis</taxon>
        <taxon>Trypetheliales</taxon>
        <taxon>Trypetheliaceae</taxon>
        <taxon>Viridothelium</taxon>
    </lineage>
</organism>
<dbReference type="InterPro" id="IPR004013">
    <property type="entry name" value="PHP_dom"/>
</dbReference>
<gene>
    <name evidence="10" type="ORF">EV356DRAFT_523141</name>
</gene>
<reference evidence="10" key="1">
    <citation type="journal article" date="2020" name="Stud. Mycol.">
        <title>101 Dothideomycetes genomes: a test case for predicting lifestyles and emergence of pathogens.</title>
        <authorList>
            <person name="Haridas S."/>
            <person name="Albert R."/>
            <person name="Binder M."/>
            <person name="Bloem J."/>
            <person name="Labutti K."/>
            <person name="Salamov A."/>
            <person name="Andreopoulos B."/>
            <person name="Baker S."/>
            <person name="Barry K."/>
            <person name="Bills G."/>
            <person name="Bluhm B."/>
            <person name="Cannon C."/>
            <person name="Castanera R."/>
            <person name="Culley D."/>
            <person name="Daum C."/>
            <person name="Ezra D."/>
            <person name="Gonzalez J."/>
            <person name="Henrissat B."/>
            <person name="Kuo A."/>
            <person name="Liang C."/>
            <person name="Lipzen A."/>
            <person name="Lutzoni F."/>
            <person name="Magnuson J."/>
            <person name="Mondo S."/>
            <person name="Nolan M."/>
            <person name="Ohm R."/>
            <person name="Pangilinan J."/>
            <person name="Park H.-J."/>
            <person name="Ramirez L."/>
            <person name="Alfaro M."/>
            <person name="Sun H."/>
            <person name="Tritt A."/>
            <person name="Yoshinaga Y."/>
            <person name="Zwiers L.-H."/>
            <person name="Turgeon B."/>
            <person name="Goodwin S."/>
            <person name="Spatafora J."/>
            <person name="Crous P."/>
            <person name="Grigoriev I."/>
        </authorList>
    </citation>
    <scope>NUCLEOTIDE SEQUENCE</scope>
    <source>
        <strain evidence="10">Tuck. ex Michener</strain>
    </source>
</reference>
<dbReference type="GO" id="GO:0000105">
    <property type="term" value="P:L-histidine biosynthetic process"/>
    <property type="evidence" value="ECO:0007669"/>
    <property type="project" value="UniProtKB-UniRule"/>
</dbReference>
<dbReference type="InterPro" id="IPR010140">
    <property type="entry name" value="Histidinol_P_phosphatase_HisJ"/>
</dbReference>
<dbReference type="AlphaFoldDB" id="A0A6A6HDS9"/>
<comment type="similarity">
    <text evidence="2 8">Belongs to the PHP hydrolase family. HisK subfamily.</text>
</comment>
<evidence type="ECO:0000313" key="10">
    <source>
        <dbReference type="EMBL" id="KAF2235643.1"/>
    </source>
</evidence>
<dbReference type="CDD" id="cd12110">
    <property type="entry name" value="PHP_HisPPase_Hisj_like"/>
    <property type="match status" value="1"/>
</dbReference>